<evidence type="ECO:0000256" key="6">
    <source>
        <dbReference type="PIRSR" id="PIRSR018168-2"/>
    </source>
</evidence>
<dbReference type="InterPro" id="IPR022790">
    <property type="entry name" value="GH26_dom"/>
</dbReference>
<dbReference type="GO" id="GO:0005576">
    <property type="term" value="C:extracellular region"/>
    <property type="evidence" value="ECO:0007669"/>
    <property type="project" value="UniProtKB-SubCell"/>
</dbReference>
<dbReference type="EMBL" id="SODV01000001">
    <property type="protein sequence ID" value="TDX02408.1"/>
    <property type="molecule type" value="Genomic_DNA"/>
</dbReference>
<dbReference type="Gene3D" id="3.20.20.80">
    <property type="entry name" value="Glycosidases"/>
    <property type="match status" value="1"/>
</dbReference>
<keyword evidence="4" id="KW-0119">Carbohydrate metabolism</keyword>
<keyword evidence="4" id="KW-0964">Secreted</keyword>
<feature type="site" description="Plays an important role in maintaining the position of the catalytic nucleophile" evidence="7">
    <location>
        <position position="170"/>
    </location>
</feature>
<dbReference type="PANTHER" id="PTHR40079">
    <property type="entry name" value="MANNAN ENDO-1,4-BETA-MANNOSIDASE E-RELATED"/>
    <property type="match status" value="1"/>
</dbReference>
<feature type="signal peptide" evidence="4">
    <location>
        <begin position="1"/>
        <end position="20"/>
    </location>
</feature>
<dbReference type="PRINTS" id="PR00739">
    <property type="entry name" value="GLHYDRLASE26"/>
</dbReference>
<evidence type="ECO:0000256" key="3">
    <source>
        <dbReference type="ARBA" id="ARBA00023295"/>
    </source>
</evidence>
<dbReference type="PROSITE" id="PS51764">
    <property type="entry name" value="GH26"/>
    <property type="match status" value="1"/>
</dbReference>
<name>A0A4R8DWV0_9BACT</name>
<feature type="chain" id="PRO_5021061817" description="Mannan endo-1,4-beta-mannosidase" evidence="4">
    <location>
        <begin position="21"/>
        <end position="358"/>
    </location>
</feature>
<comment type="similarity">
    <text evidence="1 4 8">Belongs to the glycosyl hydrolase 26 family.</text>
</comment>
<organism evidence="10 11">
    <name type="scientific">Dinghuibacter silviterrae</name>
    <dbReference type="NCBI Taxonomy" id="1539049"/>
    <lineage>
        <taxon>Bacteria</taxon>
        <taxon>Pseudomonadati</taxon>
        <taxon>Bacteroidota</taxon>
        <taxon>Chitinophagia</taxon>
        <taxon>Chitinophagales</taxon>
        <taxon>Chitinophagaceae</taxon>
        <taxon>Dinghuibacter</taxon>
    </lineage>
</organism>
<dbReference type="AlphaFoldDB" id="A0A4R8DWV0"/>
<evidence type="ECO:0000256" key="7">
    <source>
        <dbReference type="PIRSR" id="PIRSR018168-3"/>
    </source>
</evidence>
<dbReference type="InterPro" id="IPR016714">
    <property type="entry name" value="MANB/E"/>
</dbReference>
<proteinExistence type="inferred from homology"/>
<evidence type="ECO:0000256" key="8">
    <source>
        <dbReference type="PROSITE-ProRule" id="PRU01100"/>
    </source>
</evidence>
<evidence type="ECO:0000256" key="2">
    <source>
        <dbReference type="ARBA" id="ARBA00022801"/>
    </source>
</evidence>
<comment type="caution">
    <text evidence="10">The sequence shown here is derived from an EMBL/GenBank/DDBJ whole genome shotgun (WGS) entry which is preliminary data.</text>
</comment>
<dbReference type="EC" id="3.2.1.78" evidence="4"/>
<dbReference type="SUPFAM" id="SSF51445">
    <property type="entry name" value="(Trans)glycosidases"/>
    <property type="match status" value="1"/>
</dbReference>
<evidence type="ECO:0000256" key="5">
    <source>
        <dbReference type="PIRSR" id="PIRSR018168-1"/>
    </source>
</evidence>
<protein>
    <recommendedName>
        <fullName evidence="4">Mannan endo-1,4-beta-mannosidase</fullName>
        <ecNumber evidence="4">3.2.1.78</ecNumber>
    </recommendedName>
</protein>
<dbReference type="InterPro" id="IPR017853">
    <property type="entry name" value="GH"/>
</dbReference>
<evidence type="ECO:0000259" key="9">
    <source>
        <dbReference type="PROSITE" id="PS51764"/>
    </source>
</evidence>
<dbReference type="Pfam" id="PF02156">
    <property type="entry name" value="Glyco_hydro_26"/>
    <property type="match status" value="1"/>
</dbReference>
<evidence type="ECO:0000256" key="4">
    <source>
        <dbReference type="PIRNR" id="PIRNR018168"/>
    </source>
</evidence>
<dbReference type="GO" id="GO:0006080">
    <property type="term" value="P:substituted mannan metabolic process"/>
    <property type="evidence" value="ECO:0007669"/>
    <property type="project" value="UniProtKB-UniRule"/>
</dbReference>
<feature type="active site" description="Nucleophile" evidence="5 8">
    <location>
        <position position="275"/>
    </location>
</feature>
<reference evidence="10 11" key="1">
    <citation type="submission" date="2019-03" db="EMBL/GenBank/DDBJ databases">
        <title>Genomic Encyclopedia of Type Strains, Phase IV (KMG-IV): sequencing the most valuable type-strain genomes for metagenomic binning, comparative biology and taxonomic classification.</title>
        <authorList>
            <person name="Goeker M."/>
        </authorList>
    </citation>
    <scope>NUCLEOTIDE SEQUENCE [LARGE SCALE GENOMIC DNA]</scope>
    <source>
        <strain evidence="10 11">DSM 100059</strain>
    </source>
</reference>
<keyword evidence="3 4" id="KW-0326">Glycosidase</keyword>
<feature type="active site" description="Proton donor" evidence="5 8">
    <location>
        <position position="171"/>
    </location>
</feature>
<dbReference type="PANTHER" id="PTHR40079:SF4">
    <property type="entry name" value="GH26 DOMAIN-CONTAINING PROTEIN-RELATED"/>
    <property type="match status" value="1"/>
</dbReference>
<evidence type="ECO:0000256" key="1">
    <source>
        <dbReference type="ARBA" id="ARBA00007754"/>
    </source>
</evidence>
<keyword evidence="2 4" id="KW-0378">Hydrolase</keyword>
<evidence type="ECO:0000313" key="10">
    <source>
        <dbReference type="EMBL" id="TDX02408.1"/>
    </source>
</evidence>
<evidence type="ECO:0000313" key="11">
    <source>
        <dbReference type="Proteomes" id="UP000294498"/>
    </source>
</evidence>
<feature type="binding site" evidence="6">
    <location>
        <position position="243"/>
    </location>
    <ligand>
        <name>substrate</name>
    </ligand>
</feature>
<dbReference type="PIRSF" id="PIRSF018168">
    <property type="entry name" value="Mannan-1_4-beta-mannosidase"/>
    <property type="match status" value="1"/>
</dbReference>
<dbReference type="InterPro" id="IPR000805">
    <property type="entry name" value="Glyco_hydro_26"/>
</dbReference>
<dbReference type="Proteomes" id="UP000294498">
    <property type="component" value="Unassembled WGS sequence"/>
</dbReference>
<dbReference type="RefSeq" id="WP_133995021.1">
    <property type="nucleotide sequence ID" value="NZ_SODV01000001.1"/>
</dbReference>
<dbReference type="GO" id="GO:0016985">
    <property type="term" value="F:mannan endo-1,4-beta-mannosidase activity"/>
    <property type="evidence" value="ECO:0007669"/>
    <property type="project" value="UniProtKB-UniRule"/>
</dbReference>
<gene>
    <name evidence="10" type="ORF">EDB95_3466</name>
</gene>
<accession>A0A4R8DWV0</accession>
<dbReference type="OrthoDB" id="9816550at2"/>
<feature type="domain" description="GH26" evidence="9">
    <location>
        <begin position="22"/>
        <end position="348"/>
    </location>
</feature>
<keyword evidence="4" id="KW-0732">Signal</keyword>
<keyword evidence="11" id="KW-1185">Reference proteome</keyword>
<feature type="binding site" evidence="6">
    <location>
        <position position="176"/>
    </location>
    <ligand>
        <name>substrate</name>
    </ligand>
</feature>
<sequence length="358" mass="40382">MRILITIALLAVLLPSDRHASIQTVNLYRNLRRLSARGFLFGHQDDLAYGVGWRYEPGRSDVKDVCGDYPGLFGWDLSGRESGHDKDIDGVPFDSIRRYVREVYARGGVNTFSWHCPSPRGGTAWDTLPGSVGSILPGGVHHALYVQWLDSIAGFLGSLGGIPILFRPFHEHTGSWFWWGAHECTPAEYKALWQFTHHYLNDVKGLHNILWVFNAGDNFKSVSSFLERYPGDDYVDVVSFDAYQYGASFQHSLRASLCILDSAAFLTGKLEALAETGYEQVPDPHWWTGVLAPALAGHPLAYVLVWRNHGWNPYMNPPHNHYYAPYKGQVSAADFVQFYSLENTLFERDAAKAKLYDH</sequence>
<comment type="catalytic activity">
    <reaction evidence="4">
        <text>Random hydrolysis of (1-&gt;4)-beta-D-mannosidic linkages in mannans, galactomannans and glucomannans.</text>
        <dbReference type="EC" id="3.2.1.78"/>
    </reaction>
</comment>
<feature type="binding site" evidence="6">
    <location>
        <position position="115"/>
    </location>
    <ligand>
        <name>substrate</name>
    </ligand>
</feature>
<comment type="subcellular location">
    <subcellularLocation>
        <location evidence="4">Secreted</location>
    </subcellularLocation>
</comment>